<gene>
    <name evidence="2" type="ORF">TSTA_056200</name>
</gene>
<dbReference type="Proteomes" id="UP000001745">
    <property type="component" value="Unassembled WGS sequence"/>
</dbReference>
<dbReference type="AlphaFoldDB" id="B8MRI4"/>
<dbReference type="InterPro" id="IPR035994">
    <property type="entry name" value="Nucleoside_phosphorylase_sf"/>
</dbReference>
<dbReference type="GO" id="GO:0003824">
    <property type="term" value="F:catalytic activity"/>
    <property type="evidence" value="ECO:0007669"/>
    <property type="project" value="InterPro"/>
</dbReference>
<reference evidence="3" key="1">
    <citation type="journal article" date="2015" name="Genome Announc.">
        <title>Genome sequence of the AIDS-associated pathogen Penicillium marneffei (ATCC18224) and its near taxonomic relative Talaromyces stipitatus (ATCC10500).</title>
        <authorList>
            <person name="Nierman W.C."/>
            <person name="Fedorova-Abrams N.D."/>
            <person name="Andrianopoulos A."/>
        </authorList>
    </citation>
    <scope>NUCLEOTIDE SEQUENCE [LARGE SCALE GENOMIC DNA]</scope>
    <source>
        <strain evidence="3">ATCC 10500 / CBS 375.48 / QM 6759 / NRRL 1006</strain>
    </source>
</reference>
<dbReference type="STRING" id="441959.B8MRI4"/>
<dbReference type="GeneID" id="8100685"/>
<dbReference type="VEuPathDB" id="FungiDB:TSTA_056200"/>
<dbReference type="InParanoid" id="B8MRI4"/>
<proteinExistence type="predicted"/>
<dbReference type="OrthoDB" id="1577640at2759"/>
<keyword evidence="3" id="KW-1185">Reference proteome</keyword>
<dbReference type="InterPro" id="IPR053137">
    <property type="entry name" value="NLR-like"/>
</dbReference>
<dbReference type="RefSeq" id="XP_002487232.1">
    <property type="nucleotide sequence ID" value="XM_002487187.1"/>
</dbReference>
<dbReference type="HOGENOM" id="CLU_2307948_0_0_1"/>
<feature type="compositionally biased region" description="Basic and acidic residues" evidence="1">
    <location>
        <begin position="60"/>
        <end position="70"/>
    </location>
</feature>
<name>B8MRI4_TALSN</name>
<protein>
    <submittedName>
        <fullName evidence="2">Uncharacterized protein</fullName>
    </submittedName>
</protein>
<dbReference type="Gene3D" id="3.40.50.1580">
    <property type="entry name" value="Nucleoside phosphorylase domain"/>
    <property type="match status" value="1"/>
</dbReference>
<feature type="region of interest" description="Disordered" evidence="1">
    <location>
        <begin position="57"/>
        <end position="82"/>
    </location>
</feature>
<organism evidence="2 3">
    <name type="scientific">Talaromyces stipitatus (strain ATCC 10500 / CBS 375.48 / QM 6759 / NRRL 1006)</name>
    <name type="common">Penicillium stipitatum</name>
    <dbReference type="NCBI Taxonomy" id="441959"/>
    <lineage>
        <taxon>Eukaryota</taxon>
        <taxon>Fungi</taxon>
        <taxon>Dikarya</taxon>
        <taxon>Ascomycota</taxon>
        <taxon>Pezizomycotina</taxon>
        <taxon>Eurotiomycetes</taxon>
        <taxon>Eurotiomycetidae</taxon>
        <taxon>Eurotiales</taxon>
        <taxon>Trichocomaceae</taxon>
        <taxon>Talaromyces</taxon>
        <taxon>Talaromyces sect. Talaromyces</taxon>
    </lineage>
</organism>
<evidence type="ECO:0000256" key="1">
    <source>
        <dbReference type="SAM" id="MobiDB-lite"/>
    </source>
</evidence>
<dbReference type="PANTHER" id="PTHR46082:SF11">
    <property type="entry name" value="AAA+ ATPASE DOMAIN-CONTAINING PROTEIN-RELATED"/>
    <property type="match status" value="1"/>
</dbReference>
<accession>B8MRI4</accession>
<evidence type="ECO:0000313" key="3">
    <source>
        <dbReference type="Proteomes" id="UP000001745"/>
    </source>
</evidence>
<dbReference type="PANTHER" id="PTHR46082">
    <property type="entry name" value="ATP/GTP-BINDING PROTEIN-RELATED"/>
    <property type="match status" value="1"/>
</dbReference>
<dbReference type="PhylomeDB" id="B8MRI4"/>
<sequence>MLDVNFGIVQEQERTDTNAYTLGRNGHQYVVIACLPDGQYGNTSATTVANSIMRISSEGSRGRKTDKDGKIQPVGSLNSPPKSLLNALAQMRAAKLYDNP</sequence>
<evidence type="ECO:0000313" key="2">
    <source>
        <dbReference type="EMBL" id="EED13121.1"/>
    </source>
</evidence>
<dbReference type="GO" id="GO:0009116">
    <property type="term" value="P:nucleoside metabolic process"/>
    <property type="evidence" value="ECO:0007669"/>
    <property type="project" value="InterPro"/>
</dbReference>
<dbReference type="EMBL" id="EQ962659">
    <property type="protein sequence ID" value="EED13121.1"/>
    <property type="molecule type" value="Genomic_DNA"/>
</dbReference>